<evidence type="ECO:0000256" key="2">
    <source>
        <dbReference type="ARBA" id="ARBA00022801"/>
    </source>
</evidence>
<dbReference type="InterPro" id="IPR006710">
    <property type="entry name" value="Glyco_hydro_43"/>
</dbReference>
<keyword evidence="2 6" id="KW-0378">Hydrolase</keyword>
<feature type="site" description="Important for catalytic activity, responsible for pKa modulation of the active site Glu and correct orientation of both the proton donor and substrate" evidence="5">
    <location>
        <position position="152"/>
    </location>
</feature>
<dbReference type="AlphaFoldDB" id="A0AAN7Y4H5"/>
<feature type="active site" description="Proton acceptor" evidence="4">
    <location>
        <position position="33"/>
    </location>
</feature>
<evidence type="ECO:0000256" key="1">
    <source>
        <dbReference type="ARBA" id="ARBA00009865"/>
    </source>
</evidence>
<dbReference type="Pfam" id="PF04616">
    <property type="entry name" value="Glyco_hydro_43"/>
    <property type="match status" value="1"/>
</dbReference>
<dbReference type="InterPro" id="IPR051795">
    <property type="entry name" value="Glycosyl_Hydrlase_43"/>
</dbReference>
<keyword evidence="3 6" id="KW-0326">Glycosidase</keyword>
<evidence type="ECO:0000313" key="8">
    <source>
        <dbReference type="Proteomes" id="UP001309876"/>
    </source>
</evidence>
<evidence type="ECO:0000313" key="7">
    <source>
        <dbReference type="EMBL" id="KAK5082085.1"/>
    </source>
</evidence>
<evidence type="ECO:0000256" key="3">
    <source>
        <dbReference type="ARBA" id="ARBA00023295"/>
    </source>
</evidence>
<dbReference type="GO" id="GO:0004553">
    <property type="term" value="F:hydrolase activity, hydrolyzing O-glycosyl compounds"/>
    <property type="evidence" value="ECO:0007669"/>
    <property type="project" value="InterPro"/>
</dbReference>
<protein>
    <recommendedName>
        <fullName evidence="9">Glycoside hydrolase family 43 protein</fullName>
    </recommendedName>
</protein>
<evidence type="ECO:0000256" key="4">
    <source>
        <dbReference type="PIRSR" id="PIRSR606710-1"/>
    </source>
</evidence>
<organism evidence="7 8">
    <name type="scientific">Lithohypha guttulata</name>
    <dbReference type="NCBI Taxonomy" id="1690604"/>
    <lineage>
        <taxon>Eukaryota</taxon>
        <taxon>Fungi</taxon>
        <taxon>Dikarya</taxon>
        <taxon>Ascomycota</taxon>
        <taxon>Pezizomycotina</taxon>
        <taxon>Eurotiomycetes</taxon>
        <taxon>Chaetothyriomycetidae</taxon>
        <taxon>Chaetothyriales</taxon>
        <taxon>Trichomeriaceae</taxon>
        <taxon>Lithohypha</taxon>
    </lineage>
</organism>
<evidence type="ECO:0008006" key="9">
    <source>
        <dbReference type="Google" id="ProtNLM"/>
    </source>
</evidence>
<dbReference type="PANTHER" id="PTHR42812:SF5">
    <property type="entry name" value="ENDO-ARABINASE"/>
    <property type="match status" value="1"/>
</dbReference>
<comment type="caution">
    <text evidence="7">The sequence shown here is derived from an EMBL/GenBank/DDBJ whole genome shotgun (WGS) entry which is preliminary data.</text>
</comment>
<proteinExistence type="inferred from homology"/>
<dbReference type="GO" id="GO:0005975">
    <property type="term" value="P:carbohydrate metabolic process"/>
    <property type="evidence" value="ECO:0007669"/>
    <property type="project" value="InterPro"/>
</dbReference>
<dbReference type="EMBL" id="JAVRRJ010000008">
    <property type="protein sequence ID" value="KAK5082085.1"/>
    <property type="molecule type" value="Genomic_DNA"/>
</dbReference>
<evidence type="ECO:0000256" key="5">
    <source>
        <dbReference type="PIRSR" id="PIRSR606710-2"/>
    </source>
</evidence>
<sequence length="338" mass="35508">MLFTLAALSATAVAVPLMDRSVHGPVIPTDFQDPSVLKVGDTYHGFAGLNGDKAGTTSNVITATSKDFSTWTVDNTDALPYPGAWVATVPHVWAPDIVQLANGRFVLYYSATTAEDISKHCVGVATSDTPKGPFVASDTPLYCDLSIGGAIDADGFRDPATGKQYVVYKVDGNSLGNGGECKNTIPPIMSTPIILQEVNVNDGATPIGQGITLLTNNADDGPVIEAPTLAYNAGANQYVMFFTSGCFTSSTYNIQYATAPSVTGPYTRGGVFLRTGDTAANVYAPGSPDVEATTNHLVFHGDLNMGWFAGDGSTRDRGMYASAINWNRRGRVAIGGLQ</sequence>
<dbReference type="PANTHER" id="PTHR42812">
    <property type="entry name" value="BETA-XYLOSIDASE"/>
    <property type="match status" value="1"/>
</dbReference>
<feature type="active site" description="Proton donor" evidence="4">
    <location>
        <position position="225"/>
    </location>
</feature>
<reference evidence="7 8" key="1">
    <citation type="submission" date="2023-08" db="EMBL/GenBank/DDBJ databases">
        <title>Black Yeasts Isolated from many extreme environments.</title>
        <authorList>
            <person name="Coleine C."/>
            <person name="Stajich J.E."/>
            <person name="Selbmann L."/>
        </authorList>
    </citation>
    <scope>NUCLEOTIDE SEQUENCE [LARGE SCALE GENOMIC DNA]</scope>
    <source>
        <strain evidence="7 8">CCFEE 5910</strain>
    </source>
</reference>
<dbReference type="Gene3D" id="2.115.10.20">
    <property type="entry name" value="Glycosyl hydrolase domain, family 43"/>
    <property type="match status" value="1"/>
</dbReference>
<accession>A0AAN7Y4H5</accession>
<name>A0AAN7Y4H5_9EURO</name>
<comment type="similarity">
    <text evidence="1 6">Belongs to the glycosyl hydrolase 43 family.</text>
</comment>
<dbReference type="SUPFAM" id="SSF75005">
    <property type="entry name" value="Arabinanase/levansucrase/invertase"/>
    <property type="match status" value="1"/>
</dbReference>
<evidence type="ECO:0000256" key="6">
    <source>
        <dbReference type="RuleBase" id="RU361187"/>
    </source>
</evidence>
<dbReference type="InterPro" id="IPR023296">
    <property type="entry name" value="Glyco_hydro_beta-prop_sf"/>
</dbReference>
<keyword evidence="8" id="KW-1185">Reference proteome</keyword>
<dbReference type="Proteomes" id="UP001309876">
    <property type="component" value="Unassembled WGS sequence"/>
</dbReference>
<dbReference type="CDD" id="cd08999">
    <property type="entry name" value="GH43_ABN-like"/>
    <property type="match status" value="1"/>
</dbReference>
<gene>
    <name evidence="7" type="ORF">LTR05_007227</name>
</gene>